<evidence type="ECO:0000256" key="1">
    <source>
        <dbReference type="SAM" id="MobiDB-lite"/>
    </source>
</evidence>
<evidence type="ECO:0000313" key="3">
    <source>
        <dbReference type="Proteomes" id="UP001189429"/>
    </source>
</evidence>
<comment type="caution">
    <text evidence="2">The sequence shown here is derived from an EMBL/GenBank/DDBJ whole genome shotgun (WGS) entry which is preliminary data.</text>
</comment>
<dbReference type="Proteomes" id="UP001189429">
    <property type="component" value="Unassembled WGS sequence"/>
</dbReference>
<reference evidence="2" key="1">
    <citation type="submission" date="2023-10" db="EMBL/GenBank/DDBJ databases">
        <authorList>
            <person name="Chen Y."/>
            <person name="Shah S."/>
            <person name="Dougan E. K."/>
            <person name="Thang M."/>
            <person name="Chan C."/>
        </authorList>
    </citation>
    <scope>NUCLEOTIDE SEQUENCE [LARGE SCALE GENOMIC DNA]</scope>
</reference>
<name>A0ABN9QFL8_9DINO</name>
<feature type="region of interest" description="Disordered" evidence="1">
    <location>
        <begin position="180"/>
        <end position="214"/>
    </location>
</feature>
<keyword evidence="3" id="KW-1185">Reference proteome</keyword>
<evidence type="ECO:0000313" key="2">
    <source>
        <dbReference type="EMBL" id="CAK0804764.1"/>
    </source>
</evidence>
<proteinExistence type="predicted"/>
<sequence>MGGDIDPGSGDVIDQLEMLALFMELEEELRSAVGSEGLGGAGSEPPAPPPPPPPAGPGRPGRGRGGGVPRYCHYSVAGLDGNPIGYILFNENSNTFDAHCSRHGKDCAVSKSCRAFEGDAAGSGKRLAQGRPLGFLVAWLRYGTSDLFGDGPEHRKHHFDARLRRGPHALLMDGEGPLRRGSRAWVQSNPHFEPLRRAERKQRPGEAVEPPGPI</sequence>
<feature type="compositionally biased region" description="Basic and acidic residues" evidence="1">
    <location>
        <begin position="193"/>
        <end position="206"/>
    </location>
</feature>
<feature type="compositionally biased region" description="Pro residues" evidence="1">
    <location>
        <begin position="45"/>
        <end position="57"/>
    </location>
</feature>
<feature type="compositionally biased region" description="Gly residues" evidence="1">
    <location>
        <begin position="58"/>
        <end position="67"/>
    </location>
</feature>
<accession>A0ABN9QFL8</accession>
<dbReference type="EMBL" id="CAUYUJ010003313">
    <property type="protein sequence ID" value="CAK0804764.1"/>
    <property type="molecule type" value="Genomic_DNA"/>
</dbReference>
<organism evidence="2 3">
    <name type="scientific">Prorocentrum cordatum</name>
    <dbReference type="NCBI Taxonomy" id="2364126"/>
    <lineage>
        <taxon>Eukaryota</taxon>
        <taxon>Sar</taxon>
        <taxon>Alveolata</taxon>
        <taxon>Dinophyceae</taxon>
        <taxon>Prorocentrales</taxon>
        <taxon>Prorocentraceae</taxon>
        <taxon>Prorocentrum</taxon>
    </lineage>
</organism>
<feature type="region of interest" description="Disordered" evidence="1">
    <location>
        <begin position="32"/>
        <end position="67"/>
    </location>
</feature>
<protein>
    <submittedName>
        <fullName evidence="2">Uncharacterized protein</fullName>
    </submittedName>
</protein>
<dbReference type="PRINTS" id="PR00049">
    <property type="entry name" value="WILMSTUMOUR"/>
</dbReference>
<gene>
    <name evidence="2" type="ORF">PCOR1329_LOCUS11463</name>
</gene>